<keyword evidence="1" id="KW-0812">Transmembrane</keyword>
<dbReference type="Proteomes" id="UP000178323">
    <property type="component" value="Unassembled WGS sequence"/>
</dbReference>
<evidence type="ECO:0000313" key="3">
    <source>
        <dbReference type="Proteomes" id="UP000178323"/>
    </source>
</evidence>
<proteinExistence type="predicted"/>
<dbReference type="InterPro" id="IPR043993">
    <property type="entry name" value="T4SS_pilin"/>
</dbReference>
<name>A0A1F5S9D2_9BACT</name>
<keyword evidence="1" id="KW-1133">Transmembrane helix</keyword>
<feature type="transmembrane region" description="Helical" evidence="1">
    <location>
        <begin position="105"/>
        <end position="124"/>
    </location>
</feature>
<accession>A0A1F5S9D2</accession>
<feature type="transmembrane region" description="Helical" evidence="1">
    <location>
        <begin position="39"/>
        <end position="57"/>
    </location>
</feature>
<feature type="transmembrane region" description="Helical" evidence="1">
    <location>
        <begin position="144"/>
        <end position="162"/>
    </location>
</feature>
<reference evidence="2 3" key="1">
    <citation type="journal article" date="2016" name="Nat. Commun.">
        <title>Thousands of microbial genomes shed light on interconnected biogeochemical processes in an aquifer system.</title>
        <authorList>
            <person name="Anantharaman K."/>
            <person name="Brown C.T."/>
            <person name="Hug L.A."/>
            <person name="Sharon I."/>
            <person name="Castelle C.J."/>
            <person name="Probst A.J."/>
            <person name="Thomas B.C."/>
            <person name="Singh A."/>
            <person name="Wilkins M.J."/>
            <person name="Karaoz U."/>
            <person name="Brodie E.L."/>
            <person name="Williams K.H."/>
            <person name="Hubbard S.S."/>
            <person name="Banfield J.F."/>
        </authorList>
    </citation>
    <scope>NUCLEOTIDE SEQUENCE [LARGE SCALE GENOMIC DNA]</scope>
</reference>
<dbReference type="EMBL" id="MFFS01000010">
    <property type="protein sequence ID" value="OGF22871.1"/>
    <property type="molecule type" value="Genomic_DNA"/>
</dbReference>
<organism evidence="2 3">
    <name type="scientific">Candidatus Falkowbacteria bacterium RBG_13_39_14</name>
    <dbReference type="NCBI Taxonomy" id="1797985"/>
    <lineage>
        <taxon>Bacteria</taxon>
        <taxon>Candidatus Falkowiibacteriota</taxon>
    </lineage>
</organism>
<evidence type="ECO:0000313" key="2">
    <source>
        <dbReference type="EMBL" id="OGF22871.1"/>
    </source>
</evidence>
<sequence>MKIVIYLGFRISNLGFKKSWLLLLGYCILMRISQKTLQCISVISLIGCFCLLSTAVYSQSDPPHNWEDPLNQVVGQTEYKQDIGGTGGKKERGLIIIIAEIIKDILSVLALIFVVLSVYAGYLWMTAGGNDEQVGKAKTIIRDVIIGLIITLSAYAAAYYALEKLTKAASGPQEHRTGLYLDD</sequence>
<keyword evidence="1" id="KW-0472">Membrane</keyword>
<evidence type="ECO:0000256" key="1">
    <source>
        <dbReference type="SAM" id="Phobius"/>
    </source>
</evidence>
<gene>
    <name evidence="2" type="ORF">A2Y83_02525</name>
</gene>
<dbReference type="Pfam" id="PF18895">
    <property type="entry name" value="T4SS_pilin"/>
    <property type="match status" value="1"/>
</dbReference>
<dbReference type="AlphaFoldDB" id="A0A1F5S9D2"/>
<protein>
    <submittedName>
        <fullName evidence="2">Uncharacterized protein</fullName>
    </submittedName>
</protein>
<comment type="caution">
    <text evidence="2">The sequence shown here is derived from an EMBL/GenBank/DDBJ whole genome shotgun (WGS) entry which is preliminary data.</text>
</comment>